<reference evidence="1" key="1">
    <citation type="submission" date="2022-01" db="EMBL/GenBank/DDBJ databases">
        <authorList>
            <person name="King R."/>
        </authorList>
    </citation>
    <scope>NUCLEOTIDE SEQUENCE</scope>
</reference>
<gene>
    <name evidence="1" type="ORF">NEZAVI_LOCUS5741</name>
</gene>
<proteinExistence type="predicted"/>
<sequence length="112" mass="12475">MMIHRQGPKQWGNTMERLSRCNREQHHDQLALHYLGQSPIAKTSLSVHSRIPPTGAKLARSTDITPHIHQLDISIMEGSGCKYGEGGRTQTIIPISNYGSLDVLKLSISFDI</sequence>
<accession>A0A9P0EC65</accession>
<name>A0A9P0EC65_NEZVI</name>
<dbReference type="Proteomes" id="UP001152798">
    <property type="component" value="Chromosome 3"/>
</dbReference>
<dbReference type="AlphaFoldDB" id="A0A9P0EC65"/>
<keyword evidence="2" id="KW-1185">Reference proteome</keyword>
<dbReference type="EMBL" id="OV725079">
    <property type="protein sequence ID" value="CAH1395471.1"/>
    <property type="molecule type" value="Genomic_DNA"/>
</dbReference>
<organism evidence="1 2">
    <name type="scientific">Nezara viridula</name>
    <name type="common">Southern green stink bug</name>
    <name type="synonym">Cimex viridulus</name>
    <dbReference type="NCBI Taxonomy" id="85310"/>
    <lineage>
        <taxon>Eukaryota</taxon>
        <taxon>Metazoa</taxon>
        <taxon>Ecdysozoa</taxon>
        <taxon>Arthropoda</taxon>
        <taxon>Hexapoda</taxon>
        <taxon>Insecta</taxon>
        <taxon>Pterygota</taxon>
        <taxon>Neoptera</taxon>
        <taxon>Paraneoptera</taxon>
        <taxon>Hemiptera</taxon>
        <taxon>Heteroptera</taxon>
        <taxon>Panheteroptera</taxon>
        <taxon>Pentatomomorpha</taxon>
        <taxon>Pentatomoidea</taxon>
        <taxon>Pentatomidae</taxon>
        <taxon>Pentatominae</taxon>
        <taxon>Nezara</taxon>
    </lineage>
</organism>
<evidence type="ECO:0000313" key="1">
    <source>
        <dbReference type="EMBL" id="CAH1395471.1"/>
    </source>
</evidence>
<evidence type="ECO:0000313" key="2">
    <source>
        <dbReference type="Proteomes" id="UP001152798"/>
    </source>
</evidence>
<protein>
    <submittedName>
        <fullName evidence="1">Uncharacterized protein</fullName>
    </submittedName>
</protein>